<dbReference type="InterPro" id="IPR019960">
    <property type="entry name" value="T1SS_VCA0849"/>
</dbReference>
<evidence type="ECO:0000259" key="4">
    <source>
        <dbReference type="Pfam" id="PF17803"/>
    </source>
</evidence>
<gene>
    <name evidence="5" type="ORF">I8J31_20480</name>
</gene>
<dbReference type="Gene3D" id="2.60.40.10">
    <property type="entry name" value="Immunoglobulins"/>
    <property type="match status" value="5"/>
</dbReference>
<name>A0A934JZN1_9GAMM</name>
<dbReference type="SUPFAM" id="SSF51120">
    <property type="entry name" value="beta-Roll"/>
    <property type="match status" value="1"/>
</dbReference>
<evidence type="ECO:0000256" key="1">
    <source>
        <dbReference type="ARBA" id="ARBA00022837"/>
    </source>
</evidence>
<dbReference type="Gene3D" id="2.60.40.1200">
    <property type="match status" value="2"/>
</dbReference>
<feature type="region of interest" description="Disordered" evidence="2">
    <location>
        <begin position="2342"/>
        <end position="2376"/>
    </location>
</feature>
<feature type="domain" description="RapA2 cadherin-like" evidence="4">
    <location>
        <begin position="1232"/>
        <end position="1313"/>
    </location>
</feature>
<dbReference type="InterPro" id="IPR011658">
    <property type="entry name" value="PA14_dom"/>
</dbReference>
<dbReference type="InterPro" id="IPR018511">
    <property type="entry name" value="Hemolysin-typ_Ca-bd_CS"/>
</dbReference>
<dbReference type="InterPro" id="IPR040853">
    <property type="entry name" value="RapA2_cadherin-like"/>
</dbReference>
<dbReference type="InterPro" id="IPR049826">
    <property type="entry name" value="Ig-like_ice"/>
</dbReference>
<dbReference type="NCBIfam" id="NF038131">
    <property type="entry name" value="choice_anch_K"/>
    <property type="match status" value="1"/>
</dbReference>
<evidence type="ECO:0000313" key="5">
    <source>
        <dbReference type="EMBL" id="MBJ7540049.1"/>
    </source>
</evidence>
<dbReference type="InterPro" id="IPR013783">
    <property type="entry name" value="Ig-like_fold"/>
</dbReference>
<dbReference type="PROSITE" id="PS00018">
    <property type="entry name" value="EF_HAND_1"/>
    <property type="match status" value="2"/>
</dbReference>
<keyword evidence="1" id="KW-0106">Calcium</keyword>
<accession>A0A934JZN1</accession>
<keyword evidence="6" id="KW-1185">Reference proteome</keyword>
<dbReference type="NCBIfam" id="TIGR03661">
    <property type="entry name" value="T1SS_VCA0849"/>
    <property type="match status" value="1"/>
</dbReference>
<dbReference type="EMBL" id="JAEMNX010000049">
    <property type="protein sequence ID" value="MBJ7540049.1"/>
    <property type="molecule type" value="Genomic_DNA"/>
</dbReference>
<evidence type="ECO:0000256" key="2">
    <source>
        <dbReference type="SAM" id="MobiDB-lite"/>
    </source>
</evidence>
<dbReference type="Pfam" id="PF17803">
    <property type="entry name" value="Cadherin_4"/>
    <property type="match status" value="1"/>
</dbReference>
<feature type="compositionally biased region" description="Polar residues" evidence="2">
    <location>
        <begin position="983"/>
        <end position="996"/>
    </location>
</feature>
<dbReference type="PRINTS" id="PR00313">
    <property type="entry name" value="CABNDNGRPT"/>
</dbReference>
<organism evidence="5 6">
    <name type="scientific">Marinomonas transparens</name>
    <dbReference type="NCBI Taxonomy" id="2795388"/>
    <lineage>
        <taxon>Bacteria</taxon>
        <taxon>Pseudomonadati</taxon>
        <taxon>Pseudomonadota</taxon>
        <taxon>Gammaproteobacteria</taxon>
        <taxon>Oceanospirillales</taxon>
        <taxon>Oceanospirillaceae</taxon>
        <taxon>Marinomonas</taxon>
    </lineage>
</organism>
<dbReference type="NCBIfam" id="NF012196">
    <property type="entry name" value="Ig_like_ice"/>
    <property type="match status" value="3"/>
</dbReference>
<feature type="region of interest" description="Disordered" evidence="2">
    <location>
        <begin position="983"/>
        <end position="1033"/>
    </location>
</feature>
<evidence type="ECO:0000313" key="6">
    <source>
        <dbReference type="Proteomes" id="UP000628710"/>
    </source>
</evidence>
<dbReference type="InterPro" id="IPR011049">
    <property type="entry name" value="Serralysin-like_metalloprot_C"/>
</dbReference>
<dbReference type="PROSITE" id="PS00330">
    <property type="entry name" value="HEMOLYSIN_CALCIUM"/>
    <property type="match status" value="1"/>
</dbReference>
<dbReference type="InterPro" id="IPR018247">
    <property type="entry name" value="EF_Hand_1_Ca_BS"/>
</dbReference>
<sequence>ASETVAGSDTTIATPSITLESTGDDGVYNAAELGDNGTVTATISVAGSEVGDTLTYSVNGTDTSVTLNAEQIANGVAIEVHPEDTVTASLSDAAGNSSIEVSETVASADASIGTLSITFDSAGEDGIYNSEEIGEDGTITATMSVAGSEIGDTLTYSVNGGDEVVVTLTAEQIENGVAIEVTPGDSVAASLSDAAGNVVEATSTSISTTDTSVGAPSISLQSAGADGIYNAEELGEDGTVTATISLPDDFNVDTDTLTINGATYSVSAEEMTAGVVTIEVAPEGTVTAQITDAAGNVSTQASETVAGSDTSADAGTVTVDSITEDDVINKAESGETITVTGTAAGGDIAAGDAVSITIGENTYTGEVDSEGAWSVDVAGSDLAANTVFNVDVVSSDAAGNTAISSATSTHGVDLTAFGDIVVYALTDDKVINSEEAAAGNEVPVTGYVGGAAQPGDTLTVTVDGVVIGTGTVSEEQDADGHYLYSVNVLGSDLVTGKFSNVVTVTVSGEDEAGNPFSTPSTQSYFVDTVAEVDVLASDPSGDMIINFDETGNLTVETFVELGGDVTSITITDSEGQTLTITEGFIQDPDDIGFFTNIIDVSTLADGELNIVVNATDSYGNTASQESWDTITKDTSADAGVVTVNAITADNVINATESDQTLSMSGSATGGDITSGDSVTMTINGHAYSTTVDAYGNWTVDVAGSDLAADTEFTINVTSSDAAGNSVISSADSAHIVDTLAGDDNSAPVVSISEDINEDGVISSSELDGNINVAVSLPSGAVEGDTITVTDGMTTTNILVDAAVLEVGSVNTVFANPGDGNTFEVSATLTDQFGNVSESHSDSVLVDTSAASATVVISEDTDSDGVISNSELDGDINVDVTLPSDVEVGDILTLTDGTTTKSIVVDESILETSVVSTAFANPGPGNTLAVSATVTDKFGNVSDVDTASVSMYDAPTSVTTSESLYVPTPVESFTVGSFANGFSDTQFGGGSNSNTDSTESDGDRYSEGLTWDDDNDNNGPSRFELSDTTGQSTENIDGQFTVASFTHDNGEISSRYETLQSTTMVVTFTLLIDGETQLIELDLPITHDETANRGNNGTDDLVTLGELPSTDVTVNGVTYRVSLDGFSDANGNVSTTVSTPEGESTTRSIVAHVEPLPAVLSGIVEIDAGGDGLGHVVAQTVDDDNGKLVLNSDGSYSFAPSDSLIASLDTAESTELTYSYTVVDADGDSSVNTLNITVANGDTLVVDDANTGLEDTVISATAAEGVLANDVDLDTDLLVTQFSVGRGTTTDAGSTLTISNVGDLVINSDGSYTFTPVEDWSGDVPDITYQTNTGDRGTLDLSVTGVVDAPELSVEIGSALGTNLPLYTENFSNVSISSSSEWKSVRFDAGSADLKKADGSDFLIAGDDGAWSTRGNILEEDSNSANSAVLKDSTADNALLSVQDSYDISVDVDPNADSAESLGSYNNGVGLVFGYVDSTDFYRADWINFGNSYSDHPDSKDLRISHVVDGVSTVLAVAHNQYVSNGENFTFTVSVVDGESITVTAGDSSVTYNGSDTPQLASFGPYSVDNDDGVIYDNVSVSRSAADVTEIAENTLYPVTISGMQTDNDGSETLTYEIAALPTGVTLLDAGGNVISPASDGTYALSADQVNGLVLSTPEALDEFELSVTVTSTEGGSSESVTTTTSFDSASGLEDTVISATAAEGVLANESDSLVASFSVGSQSVDAGETLAITGIGDLVIDADGSYTFTPVEDWSGDVPDITYQTNTGDGGVLDLSVTAVVDAPELNVEVGRPIELSEPLYTEKFTDLNHWEWKSISLTGDNDDGRAWSDTDGVLKEMSNSGKSAVFKHSAYDSTLDSVQNSYEISVEVDPDASGEALDSQNNSVGIVFGYQPSDSNDLNNPANVDDYYRAEWVNYSAFYGPDGGSGGAGKAISKDLRIVHVTADGEEIVAVAENQDVSNGQSFTFTVSVIEGESITVTAGSSSVTYNGPDTPPLASFGPYSNDNDGGVIYDNLSVSSTEAGETILYPVSLGGQQTDNDGSETLTYEIAALPAEVLLLDANGNTISPASDGTYSLSENQADGLMLSAPKSVGQFDLSVTVTSTEGGSSESITTTTLIDTNDVSTTSGATGGMSGLHGEFFAAYRQLGGLDDVEAVMDSGKADATFTSTTVSYNDGRGDLGRGSNLEAFLGKDSDSLSSHPSTESGDAAVRLSGSVLLAAGTYSIKVGADDGYQIRVDGKLVITTNKNQAFSTDTNTFTVDSDGNHSIEIVYWDQGGAYDLDVSLAPVSSDGSVGSYAVVGSSDYPTFHTFLDMEDRVTYVEDSESIEARVSEIDDIDRVQEENGSIAGDDQANDLRGRGGDDWSGEETLDGKGGDDVLIGGDGADTLIGGDGDDMLLGGMIGSEDWDADTLTGGAGEDMFILTDHGQANGWSEQANDLITDFNAREDSLDLTDLLTGVDGAPDSDADMAAITDFLSAHVSVTDGSVKIDGNDVATFGDDSDFDSDGNSIVNSTDSITVIFNDQEYSINIDG</sequence>
<feature type="non-terminal residue" evidence="5">
    <location>
        <position position="1"/>
    </location>
</feature>
<dbReference type="NCBIfam" id="NF033510">
    <property type="entry name" value="Ca_tandemer"/>
    <property type="match status" value="2"/>
</dbReference>
<comment type="caution">
    <text evidence="5">The sequence shown here is derived from an EMBL/GenBank/DDBJ whole genome shotgun (WGS) entry which is preliminary data.</text>
</comment>
<feature type="domain" description="PA14" evidence="3">
    <location>
        <begin position="2192"/>
        <end position="2285"/>
    </location>
</feature>
<dbReference type="InterPro" id="IPR001343">
    <property type="entry name" value="Hemolysn_Ca-bd"/>
</dbReference>
<protein>
    <submittedName>
        <fullName evidence="5">Ig-like domain-containing protein</fullName>
    </submittedName>
</protein>
<evidence type="ECO:0000259" key="3">
    <source>
        <dbReference type="Pfam" id="PF07691"/>
    </source>
</evidence>
<reference evidence="5" key="1">
    <citation type="submission" date="2020-12" db="EMBL/GenBank/DDBJ databases">
        <title>Marinomonas arctica sp. nov., a psychrotolerant bacterium isolated from the Arctic.</title>
        <authorList>
            <person name="Zhang Y."/>
        </authorList>
    </citation>
    <scope>NUCLEOTIDE SEQUENCE</scope>
    <source>
        <strain evidence="5">C1424</strain>
    </source>
</reference>
<dbReference type="Proteomes" id="UP000628710">
    <property type="component" value="Unassembled WGS sequence"/>
</dbReference>
<dbReference type="Pfam" id="PF00353">
    <property type="entry name" value="HemolysinCabind"/>
    <property type="match status" value="1"/>
</dbReference>
<proteinExistence type="predicted"/>
<dbReference type="Pfam" id="PF07691">
    <property type="entry name" value="PA14"/>
    <property type="match status" value="1"/>
</dbReference>
<dbReference type="InterPro" id="IPR047995">
    <property type="entry name" value="Choice_anch_K"/>
</dbReference>
<dbReference type="GO" id="GO:0005509">
    <property type="term" value="F:calcium ion binding"/>
    <property type="evidence" value="ECO:0007669"/>
    <property type="project" value="InterPro"/>
</dbReference>